<evidence type="ECO:0000313" key="4">
    <source>
        <dbReference type="Proteomes" id="UP000033530"/>
    </source>
</evidence>
<proteinExistence type="predicted"/>
<sequence length="314" mass="35319">MFFSPLTYLLLWVLFSLVFLIFTFLTLSALGRQTRFKLRLSITIVSFVLGIICFFGIFSNNSIEKEWSGMTKSKPSFSIPNPLKKIFGEHKTDDNKQEKNTTDNNEKTTTSTHSKSSDNHSPKSTDDYEARYRMLPKDFDPKADKGEATTKNTGKYKVGKDIKPGHYTITQRSHDMGTFEQDNQYDNYIFSNALSGDSKYIASKISTYLVDGQTVVIKGMKNVKFKPESTHPRTDLNTGVWIVGADVEPGNYTVRSASVYAANFIVKSPDKNEKIKINEVIGKDDEDAKKSLDVNLKKGDIILVQGSGTVKLKK</sequence>
<gene>
    <name evidence="3" type="ORF">VV61_03365</name>
</gene>
<name>A0AAJ0JRL9_STACA</name>
<evidence type="ECO:0000256" key="2">
    <source>
        <dbReference type="SAM" id="Phobius"/>
    </source>
</evidence>
<feature type="transmembrane region" description="Helical" evidence="2">
    <location>
        <begin position="6"/>
        <end position="28"/>
    </location>
</feature>
<feature type="compositionally biased region" description="Basic and acidic residues" evidence="1">
    <location>
        <begin position="115"/>
        <end position="148"/>
    </location>
</feature>
<protein>
    <submittedName>
        <fullName evidence="3">Uncharacterized protein</fullName>
    </submittedName>
</protein>
<accession>A0AAJ0JRL9</accession>
<dbReference type="AlphaFoldDB" id="A0AAJ0JRL9"/>
<comment type="caution">
    <text evidence="3">The sequence shown here is derived from an EMBL/GenBank/DDBJ whole genome shotgun (WGS) entry which is preliminary data.</text>
</comment>
<dbReference type="Proteomes" id="UP000033530">
    <property type="component" value="Unassembled WGS sequence"/>
</dbReference>
<organism evidence="3 4">
    <name type="scientific">Staphylococcus carnosus</name>
    <dbReference type="NCBI Taxonomy" id="1281"/>
    <lineage>
        <taxon>Bacteria</taxon>
        <taxon>Bacillati</taxon>
        <taxon>Bacillota</taxon>
        <taxon>Bacilli</taxon>
        <taxon>Bacillales</taxon>
        <taxon>Staphylococcaceae</taxon>
        <taxon>Staphylococcus</taxon>
    </lineage>
</organism>
<reference evidence="3 4" key="1">
    <citation type="submission" date="2015-03" db="EMBL/GenBank/DDBJ databases">
        <title>Draft Genome Sequence of S. carnosus subsp. utilis LTH 7013, Isolated from South Tirolean Ham.</title>
        <authorList>
            <person name="Mueller A."/>
            <person name="Huptas C."/>
            <person name="Wenning M."/>
            <person name="Weiss A."/>
            <person name="Schmidt H."/>
        </authorList>
    </citation>
    <scope>NUCLEOTIDE SEQUENCE [LARGE SCALE GENOMIC DNA]</scope>
    <source>
        <strain evidence="3 4">LTH7013</strain>
    </source>
</reference>
<keyword evidence="2" id="KW-0812">Transmembrane</keyword>
<feature type="region of interest" description="Disordered" evidence="1">
    <location>
        <begin position="88"/>
        <end position="157"/>
    </location>
</feature>
<dbReference type="EMBL" id="LAIU01000001">
    <property type="protein sequence ID" value="KKB26541.1"/>
    <property type="molecule type" value="Genomic_DNA"/>
</dbReference>
<keyword evidence="2" id="KW-1133">Transmembrane helix</keyword>
<feature type="transmembrane region" description="Helical" evidence="2">
    <location>
        <begin position="40"/>
        <end position="58"/>
    </location>
</feature>
<feature type="compositionally biased region" description="Basic and acidic residues" evidence="1">
    <location>
        <begin position="88"/>
        <end position="106"/>
    </location>
</feature>
<evidence type="ECO:0000256" key="1">
    <source>
        <dbReference type="SAM" id="MobiDB-lite"/>
    </source>
</evidence>
<keyword evidence="2" id="KW-0472">Membrane</keyword>
<evidence type="ECO:0000313" key="3">
    <source>
        <dbReference type="EMBL" id="KKB26541.1"/>
    </source>
</evidence>